<dbReference type="KEGG" id="qsa:O6P43_015869"/>
<dbReference type="InterPro" id="IPR008978">
    <property type="entry name" value="HSP20-like_chaperone"/>
</dbReference>
<dbReference type="CDD" id="cd06464">
    <property type="entry name" value="ACD_sHsps-like"/>
    <property type="match status" value="1"/>
</dbReference>
<evidence type="ECO:0000259" key="5">
    <source>
        <dbReference type="PROSITE" id="PS01031"/>
    </source>
</evidence>
<organism evidence="6 7">
    <name type="scientific">Quillaja saponaria</name>
    <name type="common">Soap bark tree</name>
    <dbReference type="NCBI Taxonomy" id="32244"/>
    <lineage>
        <taxon>Eukaryota</taxon>
        <taxon>Viridiplantae</taxon>
        <taxon>Streptophyta</taxon>
        <taxon>Embryophyta</taxon>
        <taxon>Tracheophyta</taxon>
        <taxon>Spermatophyta</taxon>
        <taxon>Magnoliopsida</taxon>
        <taxon>eudicotyledons</taxon>
        <taxon>Gunneridae</taxon>
        <taxon>Pentapetalae</taxon>
        <taxon>rosids</taxon>
        <taxon>fabids</taxon>
        <taxon>Fabales</taxon>
        <taxon>Quillajaceae</taxon>
        <taxon>Quillaja</taxon>
    </lineage>
</organism>
<dbReference type="Gene3D" id="2.60.40.790">
    <property type="match status" value="1"/>
</dbReference>
<comment type="caution">
    <text evidence="6">The sequence shown here is derived from an EMBL/GenBank/DDBJ whole genome shotgun (WGS) entry which is preliminary data.</text>
</comment>
<evidence type="ECO:0000256" key="2">
    <source>
        <dbReference type="PROSITE-ProRule" id="PRU00285"/>
    </source>
</evidence>
<evidence type="ECO:0000313" key="6">
    <source>
        <dbReference type="EMBL" id="KAJ7966391.1"/>
    </source>
</evidence>
<dbReference type="EMBL" id="JARAOO010000006">
    <property type="protein sequence ID" value="KAJ7966391.1"/>
    <property type="molecule type" value="Genomic_DNA"/>
</dbReference>
<evidence type="ECO:0000313" key="7">
    <source>
        <dbReference type="Proteomes" id="UP001163823"/>
    </source>
</evidence>
<sequence>MAATPAYILEYPNAYRFVVDMPGLRPDQISVRIEDDTLVVDGERKREKDKEHKESVKFLRMERRLGKYVKKFELSANANTEKISTSYQDGVLTVIVEKRPAPEPKKPKTVEVQIGQQSS</sequence>
<feature type="region of interest" description="Disordered" evidence="4">
    <location>
        <begin position="98"/>
        <end position="119"/>
    </location>
</feature>
<keyword evidence="7" id="KW-1185">Reference proteome</keyword>
<accession>A0AAD7LZM7</accession>
<dbReference type="InterPro" id="IPR031107">
    <property type="entry name" value="Small_HSP"/>
</dbReference>
<feature type="compositionally biased region" description="Basic and acidic residues" evidence="4">
    <location>
        <begin position="98"/>
        <end position="109"/>
    </location>
</feature>
<dbReference type="InterPro" id="IPR002068">
    <property type="entry name" value="A-crystallin/Hsp20_dom"/>
</dbReference>
<keyword evidence="1 6" id="KW-0346">Stress response</keyword>
<proteinExistence type="inferred from homology"/>
<gene>
    <name evidence="6" type="ORF">O6P43_015869</name>
</gene>
<dbReference type="PROSITE" id="PS01031">
    <property type="entry name" value="SHSP"/>
    <property type="match status" value="1"/>
</dbReference>
<comment type="similarity">
    <text evidence="2 3">Belongs to the small heat shock protein (HSP20) family.</text>
</comment>
<dbReference type="Pfam" id="PF00011">
    <property type="entry name" value="HSP20"/>
    <property type="match status" value="1"/>
</dbReference>
<dbReference type="Proteomes" id="UP001163823">
    <property type="component" value="Chromosome 6"/>
</dbReference>
<evidence type="ECO:0000256" key="4">
    <source>
        <dbReference type="SAM" id="MobiDB-lite"/>
    </source>
</evidence>
<feature type="domain" description="SHSP" evidence="5">
    <location>
        <begin position="1"/>
        <end position="113"/>
    </location>
</feature>
<reference evidence="6" key="1">
    <citation type="journal article" date="2023" name="Science">
        <title>Elucidation of the pathway for biosynthesis of saponin adjuvants from the soapbark tree.</title>
        <authorList>
            <person name="Reed J."/>
            <person name="Orme A."/>
            <person name="El-Demerdash A."/>
            <person name="Owen C."/>
            <person name="Martin L.B.B."/>
            <person name="Misra R.C."/>
            <person name="Kikuchi S."/>
            <person name="Rejzek M."/>
            <person name="Martin A.C."/>
            <person name="Harkess A."/>
            <person name="Leebens-Mack J."/>
            <person name="Louveau T."/>
            <person name="Stephenson M.J."/>
            <person name="Osbourn A."/>
        </authorList>
    </citation>
    <scope>NUCLEOTIDE SEQUENCE</scope>
    <source>
        <strain evidence="6">S10</strain>
    </source>
</reference>
<dbReference type="SUPFAM" id="SSF49764">
    <property type="entry name" value="HSP20-like chaperones"/>
    <property type="match status" value="1"/>
</dbReference>
<evidence type="ECO:0000256" key="3">
    <source>
        <dbReference type="RuleBase" id="RU003616"/>
    </source>
</evidence>
<dbReference type="PANTHER" id="PTHR11527">
    <property type="entry name" value="HEAT-SHOCK PROTEIN 20 FAMILY MEMBER"/>
    <property type="match status" value="1"/>
</dbReference>
<evidence type="ECO:0000256" key="1">
    <source>
        <dbReference type="ARBA" id="ARBA00023016"/>
    </source>
</evidence>
<name>A0AAD7LZM7_QUISA</name>
<protein>
    <submittedName>
        <fullName evidence="6">17.3 kDa class II heat shock protein-like</fullName>
    </submittedName>
</protein>
<dbReference type="AlphaFoldDB" id="A0AAD7LZM7"/>